<dbReference type="OrthoDB" id="3661198at2"/>
<feature type="region of interest" description="Disordered" evidence="1">
    <location>
        <begin position="118"/>
        <end position="158"/>
    </location>
</feature>
<evidence type="ECO:0000313" key="4">
    <source>
        <dbReference type="Proteomes" id="UP000242444"/>
    </source>
</evidence>
<dbReference type="AlphaFoldDB" id="A0A263D539"/>
<evidence type="ECO:0000256" key="2">
    <source>
        <dbReference type="SAM" id="SignalP"/>
    </source>
</evidence>
<keyword evidence="2" id="KW-0732">Signal</keyword>
<proteinExistence type="predicted"/>
<feature type="chain" id="PRO_5012333985" description="PE-PGRS family protein" evidence="2">
    <location>
        <begin position="29"/>
        <end position="1043"/>
    </location>
</feature>
<comment type="caution">
    <text evidence="3">The sequence shown here is derived from an EMBL/GenBank/DDBJ whole genome shotgun (WGS) entry which is preliminary data.</text>
</comment>
<reference evidence="3 4" key="1">
    <citation type="submission" date="2017-07" db="EMBL/GenBank/DDBJ databases">
        <title>Amycolatopsis antarcticus sp. nov., isolated from the surface of an Antarcticus brown macroalga.</title>
        <authorList>
            <person name="Wang J."/>
            <person name="Leiva S."/>
            <person name="Huang J."/>
            <person name="Huang Y."/>
        </authorList>
    </citation>
    <scope>NUCLEOTIDE SEQUENCE [LARGE SCALE GENOMIC DNA]</scope>
    <source>
        <strain evidence="3 4">AU-G6</strain>
    </source>
</reference>
<keyword evidence="4" id="KW-1185">Reference proteome</keyword>
<gene>
    <name evidence="3" type="ORF">CFN78_13915</name>
</gene>
<feature type="signal peptide" evidence="2">
    <location>
        <begin position="1"/>
        <end position="28"/>
    </location>
</feature>
<evidence type="ECO:0000313" key="3">
    <source>
        <dbReference type="EMBL" id="OZM72717.1"/>
    </source>
</evidence>
<dbReference type="InParanoid" id="A0A263D539"/>
<evidence type="ECO:0008006" key="5">
    <source>
        <dbReference type="Google" id="ProtNLM"/>
    </source>
</evidence>
<accession>A0A263D539</accession>
<organism evidence="3 4">
    <name type="scientific">Amycolatopsis antarctica</name>
    <dbReference type="NCBI Taxonomy" id="1854586"/>
    <lineage>
        <taxon>Bacteria</taxon>
        <taxon>Bacillati</taxon>
        <taxon>Actinomycetota</taxon>
        <taxon>Actinomycetes</taxon>
        <taxon>Pseudonocardiales</taxon>
        <taxon>Pseudonocardiaceae</taxon>
        <taxon>Amycolatopsis</taxon>
    </lineage>
</organism>
<name>A0A263D539_9PSEU</name>
<dbReference type="RefSeq" id="WP_094863194.1">
    <property type="nucleotide sequence ID" value="NZ_NKYE01000007.1"/>
</dbReference>
<dbReference type="Proteomes" id="UP000242444">
    <property type="component" value="Unassembled WGS sequence"/>
</dbReference>
<protein>
    <recommendedName>
        <fullName evidence="5">PE-PGRS family protein</fullName>
    </recommendedName>
</protein>
<dbReference type="EMBL" id="NKYE01000007">
    <property type="protein sequence ID" value="OZM72717.1"/>
    <property type="molecule type" value="Genomic_DNA"/>
</dbReference>
<evidence type="ECO:0000256" key="1">
    <source>
        <dbReference type="SAM" id="MobiDB-lite"/>
    </source>
</evidence>
<sequence length="1043" mass="101202">MQTWAKRGIQTALVTGGLLMLGTGIASADENVNPDTPAGPLDLNVTIPIDIDDNAIGTPLGQMNLPGYHGEISTKPLTEPLHKATAPVMEQLKPVTDAAAPVTKPVHEAAGMVTDAASEAGQRLSELQQQDESASPVPFTAPEHAKAEAPEDAAEGNRVDLDIVAPVQIVGNALALGGDAQVHTDETQTYQNDDDVNTSGSESGASGNAVVLDWAAPVQIAGNAIGGLGGEAISTGSATQNTTQTGDITTDGTQSSLAGNVVAGQAATPVQVTGNAISGLAGSALSEFDASTDAEAGGAILTDGSDQFGSGNVGALPAALPIKANGNAIPALLSNASSASNSEANATAGGTTPGINDIDSYIQTGGENGSVSGNVVQPQGAGVAGITGNAATVLGNAFSGNGLTRQAGSEGTTSSEVVAGGFSSTSGADGALAGNIADVPLALPGELFASAASVAGNADASMISDTSATAGDGTFTNGNDSLLSGNTASSPLAGAVEAYGNAATLVGNAAADGSETKEVSAGGYNGTLGNDSAGSGNLITTPVALPAELFGTATGGLGNAQASGSEIKDVSAGGGGNTDDDFGKISSNLIAAPVSLPAQIFGIGTSAVGNADAAGSTETTSTAGGDYNATGPLGTIAGNLVQAPISLPAQLHGIAAAGGGNAQGLSENLTDSSAGGDATTDGTEGTITGNIVQAPVGGAGSLFGLAGSVLGGAEGFGVNDVTSAAGGDSETAGTEGSLAGNVISAQALPIAQVFGSALDVAGNSLGDGVNTTEVTSGGDIDTDGTEGSISGSILDVPAAAVVQGFGDAVSVLGNSDAFGDNLTNGTVGGETNTAGEQDSLSGLDEQLPIGVLAQVYDVPVEILGNAITEAVNATDIEVAGEEPSFIQQIDGSELRAGTLPSLPGGRMPTTLRADATPISAIDTPQASILPFELPGKTVLGGDDLLGGAFSGKLPLDVPSFDSLDLPGGITSGKLPIDLPVSGQLPTLPGTDHVGGPSVDQLPLVPMDFGRPSGGPAMAQVDSSPLSIFDKLVGELTGKKFHIQ</sequence>
<feature type="compositionally biased region" description="Basic and acidic residues" evidence="1">
    <location>
        <begin position="143"/>
        <end position="158"/>
    </location>
</feature>